<proteinExistence type="predicted"/>
<accession>A0A7L9WK79</accession>
<feature type="domain" description="VOC" evidence="2">
    <location>
        <begin position="3"/>
        <end position="127"/>
    </location>
</feature>
<dbReference type="AlphaFoldDB" id="A0A7L9WK79"/>
<dbReference type="Proteomes" id="UP000594118">
    <property type="component" value="Chromosome"/>
</dbReference>
<dbReference type="InterPro" id="IPR029068">
    <property type="entry name" value="Glyas_Bleomycin-R_OHBP_Dase"/>
</dbReference>
<dbReference type="EMBL" id="CP045201">
    <property type="protein sequence ID" value="QOL80352.1"/>
    <property type="molecule type" value="Genomic_DNA"/>
</dbReference>
<dbReference type="InterPro" id="IPR037523">
    <property type="entry name" value="VOC_core"/>
</dbReference>
<gene>
    <name evidence="3" type="ORF">F3W81_05655</name>
</gene>
<evidence type="ECO:0000313" key="3">
    <source>
        <dbReference type="EMBL" id="QOL80352.1"/>
    </source>
</evidence>
<feature type="region of interest" description="Disordered" evidence="1">
    <location>
        <begin position="130"/>
        <end position="163"/>
    </location>
</feature>
<protein>
    <submittedName>
        <fullName evidence="3">VOC family protein</fullName>
    </submittedName>
</protein>
<reference evidence="3 4" key="1">
    <citation type="submission" date="2019-10" db="EMBL/GenBank/DDBJ databases">
        <title>Pseudopuniceibacterium sp. HQ09 islated from Antarctica.</title>
        <authorList>
            <person name="Liao L."/>
            <person name="Su S."/>
            <person name="Chen B."/>
            <person name="Yu Y."/>
        </authorList>
    </citation>
    <scope>NUCLEOTIDE SEQUENCE [LARGE SCALE GENOMIC DNA]</scope>
    <source>
        <strain evidence="3 4">HQ09</strain>
    </source>
</reference>
<evidence type="ECO:0000259" key="2">
    <source>
        <dbReference type="PROSITE" id="PS51819"/>
    </source>
</evidence>
<dbReference type="PANTHER" id="PTHR36437">
    <property type="entry name" value="GLYOXALASE/BLEOMYCIN RESISTANCE PROTEIN/DIOXYGENASE"/>
    <property type="match status" value="1"/>
</dbReference>
<dbReference type="Pfam" id="PF00903">
    <property type="entry name" value="Glyoxalase"/>
    <property type="match status" value="1"/>
</dbReference>
<evidence type="ECO:0000256" key="1">
    <source>
        <dbReference type="SAM" id="MobiDB-lite"/>
    </source>
</evidence>
<keyword evidence="4" id="KW-1185">Reference proteome</keyword>
<dbReference type="Gene3D" id="3.10.180.10">
    <property type="entry name" value="2,3-Dihydroxybiphenyl 1,2-Dioxygenase, domain 1"/>
    <property type="match status" value="1"/>
</dbReference>
<dbReference type="InterPro" id="IPR004360">
    <property type="entry name" value="Glyas_Fos-R_dOase_dom"/>
</dbReference>
<dbReference type="SUPFAM" id="SSF54593">
    <property type="entry name" value="Glyoxalase/Bleomycin resistance protein/Dihydroxybiphenyl dioxygenase"/>
    <property type="match status" value="1"/>
</dbReference>
<evidence type="ECO:0000313" key="4">
    <source>
        <dbReference type="Proteomes" id="UP000594118"/>
    </source>
</evidence>
<sequence length="163" mass="18025">MTQNLFAATLVVPDYDAGIAFYVETLGFDLVEDTALSETKRWVLIAPKGAQTCLLLARAVGDEQTAAIGNQTGGRVAFFLQTDDFKGDHDRMLKAGVTFEEDPRDEPYGRVAVWRDPFGNRWDLVQFTKTPTRGVPPAKARTSSRETGTPVIWPHPEKEPSKG</sequence>
<name>A0A7L9WK79_9RHOB</name>
<dbReference type="PANTHER" id="PTHR36437:SF2">
    <property type="entry name" value="GLYOXALASE_BLEOMYCIN RESISTANCE PROTEIN_DIOXYGENASE"/>
    <property type="match status" value="1"/>
</dbReference>
<dbReference type="KEGG" id="pshq:F3W81_05655"/>
<organism evidence="3 4">
    <name type="scientific">Pseudooceanicola spongiae</name>
    <dbReference type="NCBI Taxonomy" id="2613965"/>
    <lineage>
        <taxon>Bacteria</taxon>
        <taxon>Pseudomonadati</taxon>
        <taxon>Pseudomonadota</taxon>
        <taxon>Alphaproteobacteria</taxon>
        <taxon>Rhodobacterales</taxon>
        <taxon>Paracoccaceae</taxon>
        <taxon>Pseudooceanicola</taxon>
    </lineage>
</organism>
<dbReference type="PROSITE" id="PS51819">
    <property type="entry name" value="VOC"/>
    <property type="match status" value="1"/>
</dbReference>